<feature type="chain" id="PRO_5004200439" evidence="1">
    <location>
        <begin position="19"/>
        <end position="119"/>
    </location>
</feature>
<protein>
    <submittedName>
        <fullName evidence="2">Uncharacterized protein</fullName>
    </submittedName>
</protein>
<gene>
    <name evidence="2" type="ordered locus">Sde_3018</name>
</gene>
<dbReference type="GeneID" id="98614653"/>
<dbReference type="HOGENOM" id="CLU_2059727_0_0_6"/>
<dbReference type="RefSeq" id="WP_011469491.1">
    <property type="nucleotide sequence ID" value="NC_007912.1"/>
</dbReference>
<organism evidence="2 3">
    <name type="scientific">Saccharophagus degradans (strain 2-40 / ATCC 43961 / DSM 17024)</name>
    <dbReference type="NCBI Taxonomy" id="203122"/>
    <lineage>
        <taxon>Bacteria</taxon>
        <taxon>Pseudomonadati</taxon>
        <taxon>Pseudomonadota</taxon>
        <taxon>Gammaproteobacteria</taxon>
        <taxon>Cellvibrionales</taxon>
        <taxon>Cellvibrionaceae</taxon>
        <taxon>Saccharophagus</taxon>
    </lineage>
</organism>
<reference evidence="2 3" key="1">
    <citation type="journal article" date="2008" name="PLoS Genet.">
        <title>Complete genome sequence of the complex carbohydrate-degrading marine bacterium, Saccharophagus degradans strain 2-40 T.</title>
        <authorList>
            <person name="Weiner R.M."/>
            <person name="Taylor L.E.II."/>
            <person name="Henrissat B."/>
            <person name="Hauser L."/>
            <person name="Land M."/>
            <person name="Coutinho P.M."/>
            <person name="Rancurel C."/>
            <person name="Saunders E.H."/>
            <person name="Longmire A.G."/>
            <person name="Zhang H."/>
            <person name="Bayer E.A."/>
            <person name="Gilbert H.J."/>
            <person name="Larimer F."/>
            <person name="Zhulin I.B."/>
            <person name="Ekborg N.A."/>
            <person name="Lamed R."/>
            <person name="Richardson P.M."/>
            <person name="Borovok I."/>
            <person name="Hutcheson S."/>
        </authorList>
    </citation>
    <scope>NUCLEOTIDE SEQUENCE [LARGE SCALE GENOMIC DNA]</scope>
    <source>
        <strain evidence="3">2-40 / ATCC 43961 / DSM 17024</strain>
    </source>
</reference>
<dbReference type="EMBL" id="CP000282">
    <property type="protein sequence ID" value="ABD82275.1"/>
    <property type="molecule type" value="Genomic_DNA"/>
</dbReference>
<accession>Q21GA4</accession>
<sequence>MKYIILVALMGLSISCLAQSGNAWVDADVAEVLVHDNGESDYAGRVHVKMVDGMSWQPDCIGDSTYYNKSFVIDLSRAPGQYQYSLLLAAKLAGKKITVQVNQRCISGIALVRNVSLVE</sequence>
<dbReference type="KEGG" id="sde:Sde_3018"/>
<dbReference type="STRING" id="203122.Sde_3018"/>
<proteinExistence type="predicted"/>
<evidence type="ECO:0000313" key="3">
    <source>
        <dbReference type="Proteomes" id="UP000001947"/>
    </source>
</evidence>
<keyword evidence="1" id="KW-0732">Signal</keyword>
<evidence type="ECO:0000313" key="2">
    <source>
        <dbReference type="EMBL" id="ABD82275.1"/>
    </source>
</evidence>
<name>Q21GA4_SACD2</name>
<dbReference type="AlphaFoldDB" id="Q21GA4"/>
<dbReference type="PROSITE" id="PS51257">
    <property type="entry name" value="PROKAR_LIPOPROTEIN"/>
    <property type="match status" value="1"/>
</dbReference>
<dbReference type="Proteomes" id="UP000001947">
    <property type="component" value="Chromosome"/>
</dbReference>
<feature type="signal peptide" evidence="1">
    <location>
        <begin position="1"/>
        <end position="18"/>
    </location>
</feature>
<keyword evidence="3" id="KW-1185">Reference proteome</keyword>
<evidence type="ECO:0000256" key="1">
    <source>
        <dbReference type="SAM" id="SignalP"/>
    </source>
</evidence>